<proteinExistence type="predicted"/>
<evidence type="ECO:0000313" key="2">
    <source>
        <dbReference type="Proteomes" id="UP000516404"/>
    </source>
</evidence>
<keyword evidence="2" id="KW-1185">Reference proteome</keyword>
<gene>
    <name evidence="1" type="ORF">IDM49_05080</name>
</gene>
<protein>
    <recommendedName>
        <fullName evidence="3">GNAT family N-acetyltransferase</fullName>
    </recommendedName>
</protein>
<dbReference type="SUPFAM" id="SSF55729">
    <property type="entry name" value="Acyl-CoA N-acyltransferases (Nat)"/>
    <property type="match status" value="1"/>
</dbReference>
<evidence type="ECO:0000313" key="1">
    <source>
        <dbReference type="EMBL" id="QNV38629.1"/>
    </source>
</evidence>
<name>A0A7H2BG33_9MICC</name>
<dbReference type="RefSeq" id="WP_190725248.1">
    <property type="nucleotide sequence ID" value="NZ_CP061539.1"/>
</dbReference>
<dbReference type="AlphaFoldDB" id="A0A7H2BG33"/>
<evidence type="ECO:0008006" key="3">
    <source>
        <dbReference type="Google" id="ProtNLM"/>
    </source>
</evidence>
<reference evidence="1 2" key="1">
    <citation type="submission" date="2020-09" db="EMBL/GenBank/DDBJ databases">
        <title>Investigation of environmental microbes.</title>
        <authorList>
            <person name="Ou Y."/>
            <person name="Kang Q."/>
        </authorList>
    </citation>
    <scope>NUCLEOTIDE SEQUENCE [LARGE SCALE GENOMIC DNA]</scope>
    <source>
        <strain evidence="1 2">KJZ-14</strain>
    </source>
</reference>
<dbReference type="EMBL" id="CP061539">
    <property type="protein sequence ID" value="QNV38629.1"/>
    <property type="molecule type" value="Genomic_DNA"/>
</dbReference>
<dbReference type="InterPro" id="IPR016181">
    <property type="entry name" value="Acyl_CoA_acyltransferase"/>
</dbReference>
<dbReference type="GeneID" id="96623601"/>
<sequence length="194" mass="21012">MASYSMVNASIDDSEAISSLLQAAKRGGLAPSQRIKLGYVQGDMSLGLVRRRFERGFGALIAVDDSTGEIVGVNFYSDAPSDTQVKHPLTGVASSLQGFQEDGRIDEAGYPIRFDNSMMYGPMAVTDHASGKDLARKLIEGMVPIAQQRADARIISFVDNANSASIAVHRRVGLSSLTEFEFEGRPYTLFSRNV</sequence>
<dbReference type="Proteomes" id="UP000516404">
    <property type="component" value="Chromosome"/>
</dbReference>
<dbReference type="Gene3D" id="3.40.630.30">
    <property type="match status" value="1"/>
</dbReference>
<dbReference type="KEGG" id="rter:IDM49_05080"/>
<accession>A0A7H2BG33</accession>
<organism evidence="1 2">
    <name type="scientific">Rothia terrae</name>
    <dbReference type="NCBI Taxonomy" id="396015"/>
    <lineage>
        <taxon>Bacteria</taxon>
        <taxon>Bacillati</taxon>
        <taxon>Actinomycetota</taxon>
        <taxon>Actinomycetes</taxon>
        <taxon>Micrococcales</taxon>
        <taxon>Micrococcaceae</taxon>
        <taxon>Rothia</taxon>
    </lineage>
</organism>